<accession>A0ABT8RJE4</accession>
<evidence type="ECO:0000313" key="4">
    <source>
        <dbReference type="Proteomes" id="UP001168528"/>
    </source>
</evidence>
<organism evidence="3 4">
    <name type="scientific">Rhodocytophaga aerolata</name>
    <dbReference type="NCBI Taxonomy" id="455078"/>
    <lineage>
        <taxon>Bacteria</taxon>
        <taxon>Pseudomonadati</taxon>
        <taxon>Bacteroidota</taxon>
        <taxon>Cytophagia</taxon>
        <taxon>Cytophagales</taxon>
        <taxon>Rhodocytophagaceae</taxon>
        <taxon>Rhodocytophaga</taxon>
    </lineage>
</organism>
<dbReference type="InterPro" id="IPR050791">
    <property type="entry name" value="Aldo-Keto_reductase"/>
</dbReference>
<keyword evidence="1" id="KW-0560">Oxidoreductase</keyword>
<dbReference type="Gene3D" id="3.20.20.100">
    <property type="entry name" value="NADP-dependent oxidoreductase domain"/>
    <property type="match status" value="1"/>
</dbReference>
<dbReference type="InterPro" id="IPR023210">
    <property type="entry name" value="NADP_OxRdtase_dom"/>
</dbReference>
<dbReference type="SUPFAM" id="SSF51430">
    <property type="entry name" value="NAD(P)-linked oxidoreductase"/>
    <property type="match status" value="1"/>
</dbReference>
<proteinExistence type="predicted"/>
<gene>
    <name evidence="3" type="ORF">Q0590_34100</name>
</gene>
<dbReference type="Pfam" id="PF00248">
    <property type="entry name" value="Aldo_ket_red"/>
    <property type="match status" value="1"/>
</dbReference>
<comment type="caution">
    <text evidence="3">The sequence shown here is derived from an EMBL/GenBank/DDBJ whole genome shotgun (WGS) entry which is preliminary data.</text>
</comment>
<evidence type="ECO:0000313" key="3">
    <source>
        <dbReference type="EMBL" id="MDO1451358.1"/>
    </source>
</evidence>
<name>A0ABT8RJE4_9BACT</name>
<dbReference type="Proteomes" id="UP001168528">
    <property type="component" value="Unassembled WGS sequence"/>
</dbReference>
<evidence type="ECO:0000256" key="1">
    <source>
        <dbReference type="ARBA" id="ARBA00023002"/>
    </source>
</evidence>
<dbReference type="RefSeq" id="WP_302042156.1">
    <property type="nucleotide sequence ID" value="NZ_JAUKPO010000054.1"/>
</dbReference>
<protein>
    <submittedName>
        <fullName evidence="3">Aldo/keto reductase</fullName>
    </submittedName>
</protein>
<evidence type="ECO:0000259" key="2">
    <source>
        <dbReference type="Pfam" id="PF00248"/>
    </source>
</evidence>
<reference evidence="3" key="1">
    <citation type="submission" date="2023-07" db="EMBL/GenBank/DDBJ databases">
        <title>The genome sequence of Rhodocytophaga aerolata KACC 12507.</title>
        <authorList>
            <person name="Zhang X."/>
        </authorList>
    </citation>
    <scope>NUCLEOTIDE SEQUENCE</scope>
    <source>
        <strain evidence="3">KACC 12507</strain>
    </source>
</reference>
<feature type="domain" description="NADP-dependent oxidoreductase" evidence="2">
    <location>
        <begin position="4"/>
        <end position="266"/>
    </location>
</feature>
<dbReference type="PANTHER" id="PTHR43625:SF77">
    <property type="entry name" value="ALDO-KETO REDUCTASE"/>
    <property type="match status" value="1"/>
</dbReference>
<dbReference type="InterPro" id="IPR036812">
    <property type="entry name" value="NAD(P)_OxRdtase_dom_sf"/>
</dbReference>
<keyword evidence="4" id="KW-1185">Reference proteome</keyword>
<dbReference type="EMBL" id="JAUKPO010000054">
    <property type="protein sequence ID" value="MDO1451358.1"/>
    <property type="molecule type" value="Genomic_DNA"/>
</dbReference>
<dbReference type="PANTHER" id="PTHR43625">
    <property type="entry name" value="AFLATOXIN B1 ALDEHYDE REDUCTASE"/>
    <property type="match status" value="1"/>
</dbReference>
<sequence length="287" mass="32531">MDTYERGCNFFDTAEGYSAGRNEELLGRAIGPIRKNSIISTKFTVDLTKNPPNNDNRPERIKAACEGSLRRLKTDYIDLYHQHRIDRSVPIEDVAGAVADLIKEGKVRYFGLSEVSAETIRRAHKVHPVTTVQSEYHLMFRKPETEVFATLQEEGIGFTAYSPINRGFLGGSLTEYADMNTNDIRGAWPRFTPQALRANTQILQVLNEFGKTRGMTSAQIAMAWMMDKHPFIVPLFGTTKLSHLEEDLRTADFTLTPGEIKELEEKVSAYPVMGARYDEEQQARVEY</sequence>